<dbReference type="SUPFAM" id="SSF53335">
    <property type="entry name" value="S-adenosyl-L-methionine-dependent methyltransferases"/>
    <property type="match status" value="1"/>
</dbReference>
<keyword evidence="2" id="KW-1185">Reference proteome</keyword>
<dbReference type="Proteomes" id="UP000308092">
    <property type="component" value="Unassembled WGS sequence"/>
</dbReference>
<dbReference type="Gene3D" id="3.40.50.150">
    <property type="entry name" value="Vaccinia Virus protein VP39"/>
    <property type="match status" value="1"/>
</dbReference>
<accession>A0A4S3J8Y5</accession>
<evidence type="ECO:0000313" key="1">
    <source>
        <dbReference type="EMBL" id="THC90677.1"/>
    </source>
</evidence>
<dbReference type="CDD" id="cd02440">
    <property type="entry name" value="AdoMet_MTases"/>
    <property type="match status" value="1"/>
</dbReference>
<organism evidence="1 2">
    <name type="scientific">Aspergillus tanneri</name>
    <dbReference type="NCBI Taxonomy" id="1220188"/>
    <lineage>
        <taxon>Eukaryota</taxon>
        <taxon>Fungi</taxon>
        <taxon>Dikarya</taxon>
        <taxon>Ascomycota</taxon>
        <taxon>Pezizomycotina</taxon>
        <taxon>Eurotiomycetes</taxon>
        <taxon>Eurotiomycetidae</taxon>
        <taxon>Eurotiales</taxon>
        <taxon>Aspergillaceae</taxon>
        <taxon>Aspergillus</taxon>
        <taxon>Aspergillus subgen. Circumdati</taxon>
    </lineage>
</organism>
<comment type="caution">
    <text evidence="1">The sequence shown here is derived from an EMBL/GenBank/DDBJ whole genome shotgun (WGS) entry which is preliminary data.</text>
</comment>
<reference evidence="1 2" key="1">
    <citation type="submission" date="2019-03" db="EMBL/GenBank/DDBJ databases">
        <title>The genome sequence of a newly discovered highly antifungal drug resistant Aspergillus species, Aspergillus tanneri NIH 1004.</title>
        <authorList>
            <person name="Mounaud S."/>
            <person name="Singh I."/>
            <person name="Joardar V."/>
            <person name="Pakala S."/>
            <person name="Pakala S."/>
            <person name="Venepally P."/>
            <person name="Hoover J."/>
            <person name="Nierman W."/>
            <person name="Chung J."/>
            <person name="Losada L."/>
        </authorList>
    </citation>
    <scope>NUCLEOTIDE SEQUENCE [LARGE SCALE GENOMIC DNA]</scope>
    <source>
        <strain evidence="1 2">NIH1004</strain>
    </source>
</reference>
<evidence type="ECO:0008006" key="3">
    <source>
        <dbReference type="Google" id="ProtNLM"/>
    </source>
</evidence>
<gene>
    <name evidence="1" type="ORF">EYZ11_009852</name>
</gene>
<dbReference type="VEuPathDB" id="FungiDB:EYZ11_009852"/>
<proteinExistence type="predicted"/>
<dbReference type="AlphaFoldDB" id="A0A4S3J8Y5"/>
<protein>
    <recommendedName>
        <fullName evidence="3">Methyltransferase domain-containing protein</fullName>
    </recommendedName>
</protein>
<dbReference type="InterPro" id="IPR029063">
    <property type="entry name" value="SAM-dependent_MTases_sf"/>
</dbReference>
<sequence>MSVVNDFADTHPSACVIGTDLSPIQPTSVPPNLQFEIDDCEDEWLYQEDSFDMVHVRGLYGCVTDWDRFYEQALRHVMQ</sequence>
<evidence type="ECO:0000313" key="2">
    <source>
        <dbReference type="Proteomes" id="UP000308092"/>
    </source>
</evidence>
<name>A0A4S3J8Y5_9EURO</name>
<dbReference type="STRING" id="1220188.A0A4S3J8Y5"/>
<dbReference type="EMBL" id="SOSA01000493">
    <property type="protein sequence ID" value="THC90677.1"/>
    <property type="molecule type" value="Genomic_DNA"/>
</dbReference>